<feature type="compositionally biased region" description="Polar residues" evidence="1">
    <location>
        <begin position="121"/>
        <end position="134"/>
    </location>
</feature>
<dbReference type="Proteomes" id="UP000478052">
    <property type="component" value="Unassembled WGS sequence"/>
</dbReference>
<comment type="caution">
    <text evidence="3">The sequence shown here is derived from an EMBL/GenBank/DDBJ whole genome shotgun (WGS) entry which is preliminary data.</text>
</comment>
<evidence type="ECO:0000313" key="3">
    <source>
        <dbReference type="EMBL" id="KAF0685322.1"/>
    </source>
</evidence>
<feature type="chain" id="PRO_5026332821" evidence="2">
    <location>
        <begin position="22"/>
        <end position="182"/>
    </location>
</feature>
<feature type="region of interest" description="Disordered" evidence="1">
    <location>
        <begin position="114"/>
        <end position="150"/>
    </location>
</feature>
<dbReference type="AlphaFoldDB" id="A0A6G0VHZ8"/>
<organism evidence="3 4">
    <name type="scientific">Aphis craccivora</name>
    <name type="common">Cowpea aphid</name>
    <dbReference type="NCBI Taxonomy" id="307492"/>
    <lineage>
        <taxon>Eukaryota</taxon>
        <taxon>Metazoa</taxon>
        <taxon>Ecdysozoa</taxon>
        <taxon>Arthropoda</taxon>
        <taxon>Hexapoda</taxon>
        <taxon>Insecta</taxon>
        <taxon>Pterygota</taxon>
        <taxon>Neoptera</taxon>
        <taxon>Paraneoptera</taxon>
        <taxon>Hemiptera</taxon>
        <taxon>Sternorrhyncha</taxon>
        <taxon>Aphidomorpha</taxon>
        <taxon>Aphidoidea</taxon>
        <taxon>Aphididae</taxon>
        <taxon>Aphidini</taxon>
        <taxon>Aphis</taxon>
        <taxon>Aphis</taxon>
    </lineage>
</organism>
<dbReference type="EMBL" id="VUJU01017122">
    <property type="protein sequence ID" value="KAF0685322.1"/>
    <property type="molecule type" value="Genomic_DNA"/>
</dbReference>
<feature type="compositionally biased region" description="Basic and acidic residues" evidence="1">
    <location>
        <begin position="138"/>
        <end position="150"/>
    </location>
</feature>
<name>A0A6G0VHZ8_APHCR</name>
<reference evidence="3 4" key="1">
    <citation type="submission" date="2019-08" db="EMBL/GenBank/DDBJ databases">
        <title>Whole genome of Aphis craccivora.</title>
        <authorList>
            <person name="Voronova N.V."/>
            <person name="Shulinski R.S."/>
            <person name="Bandarenka Y.V."/>
            <person name="Zhorov D.G."/>
            <person name="Warner D."/>
        </authorList>
    </citation>
    <scope>NUCLEOTIDE SEQUENCE [LARGE SCALE GENOMIC DNA]</scope>
    <source>
        <strain evidence="3">180601</strain>
        <tissue evidence="3">Whole Body</tissue>
    </source>
</reference>
<gene>
    <name evidence="3" type="ORF">FWK35_00036865</name>
</gene>
<accession>A0A6G0VHZ8</accession>
<feature type="signal peptide" evidence="2">
    <location>
        <begin position="1"/>
        <end position="21"/>
    </location>
</feature>
<sequence>MTHFRKLVALVLREFAAQCLGKLILFGGRVIERPFTAMLPIHTHAYNLQRDHWKSRSNNSSFTPHVETLQEMDQVFVDNNFPLTPFSHIELPPQRRRTLMDDFQSYSPPRRVRKCHRHSVIDQTETASSTNTTCPADMKNERKRDVPERDYPDIQDVVCAYRDDAQLTPDVACSQETFQNRP</sequence>
<feature type="non-terminal residue" evidence="3">
    <location>
        <position position="182"/>
    </location>
</feature>
<evidence type="ECO:0000256" key="1">
    <source>
        <dbReference type="SAM" id="MobiDB-lite"/>
    </source>
</evidence>
<keyword evidence="2" id="KW-0732">Signal</keyword>
<protein>
    <submittedName>
        <fullName evidence="3">Uncharacterized protein</fullName>
    </submittedName>
</protein>
<proteinExistence type="predicted"/>
<keyword evidence="4" id="KW-1185">Reference proteome</keyword>
<evidence type="ECO:0000256" key="2">
    <source>
        <dbReference type="SAM" id="SignalP"/>
    </source>
</evidence>
<evidence type="ECO:0000313" key="4">
    <source>
        <dbReference type="Proteomes" id="UP000478052"/>
    </source>
</evidence>